<dbReference type="InterPro" id="IPR045864">
    <property type="entry name" value="aa-tRNA-synth_II/BPL/LPL"/>
</dbReference>
<dbReference type="InterPro" id="IPR004525">
    <property type="entry name" value="EpmA"/>
</dbReference>
<dbReference type="STRING" id="39841.SAMN05660836_01074"/>
<dbReference type="SUPFAM" id="SSF55681">
    <property type="entry name" value="Class II aaRS and biotin synthetases"/>
    <property type="match status" value="1"/>
</dbReference>
<dbReference type="GO" id="GO:0004824">
    <property type="term" value="F:lysine-tRNA ligase activity"/>
    <property type="evidence" value="ECO:0007669"/>
    <property type="project" value="InterPro"/>
</dbReference>
<protein>
    <submittedName>
        <fullName evidence="5">Lysyl-tRNA synthetase, class 2</fullName>
    </submittedName>
</protein>
<evidence type="ECO:0000256" key="3">
    <source>
        <dbReference type="ARBA" id="ARBA00022840"/>
    </source>
</evidence>
<evidence type="ECO:0000313" key="5">
    <source>
        <dbReference type="EMBL" id="SFM66064.1"/>
    </source>
</evidence>
<proteinExistence type="predicted"/>
<reference evidence="5 6" key="1">
    <citation type="submission" date="2016-10" db="EMBL/GenBank/DDBJ databases">
        <authorList>
            <person name="de Groot N.N."/>
        </authorList>
    </citation>
    <scope>NUCLEOTIDE SEQUENCE [LARGE SCALE GENOMIC DNA]</scope>
    <source>
        <strain evidence="5 6">DSM 9990</strain>
    </source>
</reference>
<organism evidence="5 6">
    <name type="scientific">Thermodesulforhabdus norvegica</name>
    <dbReference type="NCBI Taxonomy" id="39841"/>
    <lineage>
        <taxon>Bacteria</taxon>
        <taxon>Pseudomonadati</taxon>
        <taxon>Thermodesulfobacteriota</taxon>
        <taxon>Syntrophobacteria</taxon>
        <taxon>Syntrophobacterales</taxon>
        <taxon>Thermodesulforhabdaceae</taxon>
        <taxon>Thermodesulforhabdus</taxon>
    </lineage>
</organism>
<evidence type="ECO:0000313" key="6">
    <source>
        <dbReference type="Proteomes" id="UP000199611"/>
    </source>
</evidence>
<name>A0A1I4SNL4_9BACT</name>
<keyword evidence="3" id="KW-0067">ATP-binding</keyword>
<dbReference type="GO" id="GO:0006430">
    <property type="term" value="P:lysyl-tRNA aminoacylation"/>
    <property type="evidence" value="ECO:0007669"/>
    <property type="project" value="InterPro"/>
</dbReference>
<keyword evidence="2" id="KW-0547">Nucleotide-binding</keyword>
<dbReference type="EMBL" id="FOUU01000002">
    <property type="protein sequence ID" value="SFM66064.1"/>
    <property type="molecule type" value="Genomic_DNA"/>
</dbReference>
<evidence type="ECO:0000256" key="1">
    <source>
        <dbReference type="ARBA" id="ARBA00022598"/>
    </source>
</evidence>
<dbReference type="PANTHER" id="PTHR42918">
    <property type="entry name" value="LYSYL-TRNA SYNTHETASE"/>
    <property type="match status" value="1"/>
</dbReference>
<dbReference type="InterPro" id="IPR006195">
    <property type="entry name" value="aa-tRNA-synth_II"/>
</dbReference>
<keyword evidence="6" id="KW-1185">Reference proteome</keyword>
<dbReference type="NCBIfam" id="NF006828">
    <property type="entry name" value="PRK09350.1"/>
    <property type="match status" value="1"/>
</dbReference>
<dbReference type="Gene3D" id="3.30.930.10">
    <property type="entry name" value="Bira Bifunctional Protein, Domain 2"/>
    <property type="match status" value="1"/>
</dbReference>
<sequence>MWSGLDQSDGLIPERNITFIAKRAEILKCLRRFFWDRGFLEVETPLITSEPAPEAHIEPLRCELGWLITSPELHMKRLIASGLEKIFQITRVFRKGELGKKHLPEFTMLEWYRAGESYEALIEDCRDLISFVAFELNLPSPFAYEGKLLRHNNGLSVITVEEAFLRWAGWNPVRKPDPDRFYVDLVEKVEPQMGIPDPTVLKDYPASESALARLKENDPMVCERFELYWGGLELANGFSELTDPIEQRRRFEQVLSARSEGSLPPLPVPKKFLSALSSLPPCAGIALGVDRLVMIITGAAKIGEVVAFSEDFYENSRRAETCL</sequence>
<dbReference type="GO" id="GO:0000049">
    <property type="term" value="F:tRNA binding"/>
    <property type="evidence" value="ECO:0007669"/>
    <property type="project" value="TreeGrafter"/>
</dbReference>
<dbReference type="AlphaFoldDB" id="A0A1I4SNL4"/>
<dbReference type="Proteomes" id="UP000199611">
    <property type="component" value="Unassembled WGS sequence"/>
</dbReference>
<dbReference type="GO" id="GO:0005829">
    <property type="term" value="C:cytosol"/>
    <property type="evidence" value="ECO:0007669"/>
    <property type="project" value="TreeGrafter"/>
</dbReference>
<evidence type="ECO:0000259" key="4">
    <source>
        <dbReference type="PROSITE" id="PS50862"/>
    </source>
</evidence>
<dbReference type="PROSITE" id="PS50862">
    <property type="entry name" value="AA_TRNA_LIGASE_II"/>
    <property type="match status" value="1"/>
</dbReference>
<dbReference type="InterPro" id="IPR004364">
    <property type="entry name" value="Aa-tRNA-synt_II"/>
</dbReference>
<gene>
    <name evidence="5" type="ORF">SAMN05660836_01074</name>
</gene>
<accession>A0A1I4SNL4</accession>
<keyword evidence="5" id="KW-0030">Aminoacyl-tRNA synthetase</keyword>
<dbReference type="RefSeq" id="WP_281243977.1">
    <property type="nucleotide sequence ID" value="NZ_FOUU01000002.1"/>
</dbReference>
<feature type="domain" description="Aminoacyl-transfer RNA synthetases class-II family profile" evidence="4">
    <location>
        <begin position="23"/>
        <end position="310"/>
    </location>
</feature>
<dbReference type="Pfam" id="PF00152">
    <property type="entry name" value="tRNA-synt_2"/>
    <property type="match status" value="1"/>
</dbReference>
<keyword evidence="1" id="KW-0436">Ligase</keyword>
<dbReference type="GO" id="GO:0005524">
    <property type="term" value="F:ATP binding"/>
    <property type="evidence" value="ECO:0007669"/>
    <property type="project" value="UniProtKB-KW"/>
</dbReference>
<dbReference type="PANTHER" id="PTHR42918:SF6">
    <property type="entry name" value="ELONGATION FACTOR P--(R)-BETA-LYSINE LIGASE"/>
    <property type="match status" value="1"/>
</dbReference>
<dbReference type="NCBIfam" id="TIGR00462">
    <property type="entry name" value="genX"/>
    <property type="match status" value="1"/>
</dbReference>
<evidence type="ECO:0000256" key="2">
    <source>
        <dbReference type="ARBA" id="ARBA00022741"/>
    </source>
</evidence>